<feature type="domain" description="HTH crp-type" evidence="5">
    <location>
        <begin position="150"/>
        <end position="222"/>
    </location>
</feature>
<dbReference type="InterPro" id="IPR050397">
    <property type="entry name" value="Env_Response_Regulators"/>
</dbReference>
<dbReference type="PROSITE" id="PS50042">
    <property type="entry name" value="CNMP_BINDING_3"/>
    <property type="match status" value="1"/>
</dbReference>
<feature type="domain" description="Cyclic nucleotide-binding" evidence="4">
    <location>
        <begin position="15"/>
        <end position="88"/>
    </location>
</feature>
<protein>
    <submittedName>
        <fullName evidence="6">Crp/Fnr family transcriptional regulator</fullName>
    </submittedName>
</protein>
<keyword evidence="2" id="KW-0238">DNA-binding</keyword>
<dbReference type="Proteomes" id="UP000289734">
    <property type="component" value="Unassembled WGS sequence"/>
</dbReference>
<gene>
    <name evidence="6" type="ORF">EQG68_13675</name>
</gene>
<keyword evidence="7" id="KW-1185">Reference proteome</keyword>
<comment type="caution">
    <text evidence="6">The sequence shown here is derived from an EMBL/GenBank/DDBJ whole genome shotgun (WGS) entry which is preliminary data.</text>
</comment>
<keyword evidence="1" id="KW-0805">Transcription regulation</keyword>
<dbReference type="InterPro" id="IPR000595">
    <property type="entry name" value="cNMP-bd_dom"/>
</dbReference>
<dbReference type="GO" id="GO:0003677">
    <property type="term" value="F:DNA binding"/>
    <property type="evidence" value="ECO:0007669"/>
    <property type="project" value="UniProtKB-KW"/>
</dbReference>
<dbReference type="PANTHER" id="PTHR24567:SF26">
    <property type="entry name" value="REGULATORY PROTEIN YEIL"/>
    <property type="match status" value="1"/>
</dbReference>
<dbReference type="PROSITE" id="PS51063">
    <property type="entry name" value="HTH_CRP_2"/>
    <property type="match status" value="1"/>
</dbReference>
<dbReference type="InterPro" id="IPR018490">
    <property type="entry name" value="cNMP-bd_dom_sf"/>
</dbReference>
<dbReference type="AlphaFoldDB" id="A0A4Q1KGN7"/>
<dbReference type="InterPro" id="IPR014710">
    <property type="entry name" value="RmlC-like_jellyroll"/>
</dbReference>
<dbReference type="Gene3D" id="1.10.10.10">
    <property type="entry name" value="Winged helix-like DNA-binding domain superfamily/Winged helix DNA-binding domain"/>
    <property type="match status" value="1"/>
</dbReference>
<evidence type="ECO:0000256" key="2">
    <source>
        <dbReference type="ARBA" id="ARBA00023125"/>
    </source>
</evidence>
<dbReference type="OrthoDB" id="9788438at2"/>
<dbReference type="PANTHER" id="PTHR24567">
    <property type="entry name" value="CRP FAMILY TRANSCRIPTIONAL REGULATORY PROTEIN"/>
    <property type="match status" value="1"/>
</dbReference>
<dbReference type="EMBL" id="SBKQ01000016">
    <property type="protein sequence ID" value="RXR28878.1"/>
    <property type="molecule type" value="Genomic_DNA"/>
</dbReference>
<dbReference type="InterPro" id="IPR036390">
    <property type="entry name" value="WH_DNA-bd_sf"/>
</dbReference>
<dbReference type="SUPFAM" id="SSF51206">
    <property type="entry name" value="cAMP-binding domain-like"/>
    <property type="match status" value="1"/>
</dbReference>
<evidence type="ECO:0000259" key="5">
    <source>
        <dbReference type="PROSITE" id="PS51063"/>
    </source>
</evidence>
<dbReference type="SMART" id="SM00100">
    <property type="entry name" value="cNMP"/>
    <property type="match status" value="1"/>
</dbReference>
<dbReference type="SMART" id="SM00419">
    <property type="entry name" value="HTH_CRP"/>
    <property type="match status" value="1"/>
</dbReference>
<name>A0A4Q1KGN7_9FLAO</name>
<dbReference type="RefSeq" id="WP_129465446.1">
    <property type="nucleotide sequence ID" value="NZ_SBKQ01000016.1"/>
</dbReference>
<dbReference type="Pfam" id="PF00027">
    <property type="entry name" value="cNMP_binding"/>
    <property type="match status" value="1"/>
</dbReference>
<dbReference type="InterPro" id="IPR012318">
    <property type="entry name" value="HTH_CRP"/>
</dbReference>
<dbReference type="GO" id="GO:0005829">
    <property type="term" value="C:cytosol"/>
    <property type="evidence" value="ECO:0007669"/>
    <property type="project" value="TreeGrafter"/>
</dbReference>
<evidence type="ECO:0000313" key="6">
    <source>
        <dbReference type="EMBL" id="RXR28878.1"/>
    </source>
</evidence>
<evidence type="ECO:0000259" key="4">
    <source>
        <dbReference type="PROSITE" id="PS50042"/>
    </source>
</evidence>
<evidence type="ECO:0000313" key="7">
    <source>
        <dbReference type="Proteomes" id="UP000289734"/>
    </source>
</evidence>
<evidence type="ECO:0000256" key="3">
    <source>
        <dbReference type="ARBA" id="ARBA00023163"/>
    </source>
</evidence>
<organism evidence="6 7">
    <name type="scientific">Flavobacterium piscinae</name>
    <dbReference type="NCBI Taxonomy" id="2506424"/>
    <lineage>
        <taxon>Bacteria</taxon>
        <taxon>Pseudomonadati</taxon>
        <taxon>Bacteroidota</taxon>
        <taxon>Flavobacteriia</taxon>
        <taxon>Flavobacteriales</taxon>
        <taxon>Flavobacteriaceae</taxon>
        <taxon>Flavobacterium</taxon>
    </lineage>
</organism>
<sequence length="232" mass="27270">MNSDLKFWYLQNHQLFRNLSYAEINMLCILKKFKRSKKNELIDLSNSDKERLYFLKHGTIKLIRITPDGDELVVDILQKGDLFGDLNLENPVANQDYFKVVSDEAIICTFYREKLEEVMYKKPDFALNYIKFIGFNFKKIQNSYKNILFRDAKTRLLLLLHTIIEKENVESASFVLPNYLTQKDIAQLICTTRQTIVTLFKELENQGILNYTQKEISIPDVALLKNLVQNVK</sequence>
<accession>A0A4Q1KGN7</accession>
<keyword evidence="3" id="KW-0804">Transcription</keyword>
<reference evidence="7" key="1">
    <citation type="submission" date="2019-01" db="EMBL/GenBank/DDBJ databases">
        <title>Cytophagaceae bacterium strain CAR-16.</title>
        <authorList>
            <person name="Chen W.-M."/>
        </authorList>
    </citation>
    <scope>NUCLEOTIDE SEQUENCE [LARGE SCALE GENOMIC DNA]</scope>
    <source>
        <strain evidence="7">ICH-30</strain>
    </source>
</reference>
<evidence type="ECO:0000256" key="1">
    <source>
        <dbReference type="ARBA" id="ARBA00023015"/>
    </source>
</evidence>
<dbReference type="InterPro" id="IPR036388">
    <property type="entry name" value="WH-like_DNA-bd_sf"/>
</dbReference>
<dbReference type="Pfam" id="PF13545">
    <property type="entry name" value="HTH_Crp_2"/>
    <property type="match status" value="1"/>
</dbReference>
<dbReference type="GO" id="GO:0003700">
    <property type="term" value="F:DNA-binding transcription factor activity"/>
    <property type="evidence" value="ECO:0007669"/>
    <property type="project" value="TreeGrafter"/>
</dbReference>
<proteinExistence type="predicted"/>
<dbReference type="Gene3D" id="2.60.120.10">
    <property type="entry name" value="Jelly Rolls"/>
    <property type="match status" value="1"/>
</dbReference>
<dbReference type="CDD" id="cd00038">
    <property type="entry name" value="CAP_ED"/>
    <property type="match status" value="1"/>
</dbReference>
<dbReference type="SUPFAM" id="SSF46785">
    <property type="entry name" value="Winged helix' DNA-binding domain"/>
    <property type="match status" value="1"/>
</dbReference>